<dbReference type="Gene3D" id="1.50.10.100">
    <property type="entry name" value="Chondroitin AC/alginate lyase"/>
    <property type="match status" value="1"/>
</dbReference>
<comment type="caution">
    <text evidence="5">The sequence shown here is derived from an EMBL/GenBank/DDBJ whole genome shotgun (WGS) entry which is preliminary data.</text>
</comment>
<dbReference type="Pfam" id="PF02278">
    <property type="entry name" value="Lyase_8"/>
    <property type="match status" value="1"/>
</dbReference>
<name>U7VBU7_9FUSO</name>
<reference evidence="5 6" key="1">
    <citation type="submission" date="2013-08" db="EMBL/GenBank/DDBJ databases">
        <authorList>
            <person name="Weinstock G."/>
            <person name="Sodergren E."/>
            <person name="Wylie T."/>
            <person name="Fulton L."/>
            <person name="Fulton R."/>
            <person name="Fronick C."/>
            <person name="O'Laughlin M."/>
            <person name="Godfrey J."/>
            <person name="Miner T."/>
            <person name="Herter B."/>
            <person name="Appelbaum E."/>
            <person name="Cordes M."/>
            <person name="Lek S."/>
            <person name="Wollam A."/>
            <person name="Pepin K.H."/>
            <person name="Palsikar V.B."/>
            <person name="Mitreva M."/>
            <person name="Wilson R.K."/>
        </authorList>
    </citation>
    <scope>NUCLEOTIDE SEQUENCE [LARGE SCALE GENOMIC DNA]</scope>
    <source>
        <strain evidence="5 6">ATCC BAA-474</strain>
    </source>
</reference>
<dbReference type="GO" id="GO:0005975">
    <property type="term" value="P:carbohydrate metabolic process"/>
    <property type="evidence" value="ECO:0007669"/>
    <property type="project" value="InterPro"/>
</dbReference>
<dbReference type="PANTHER" id="PTHR38481:SF1">
    <property type="entry name" value="HYALURONATE LYASE"/>
    <property type="match status" value="1"/>
</dbReference>
<feature type="active site" evidence="2">
    <location>
        <position position="231"/>
    </location>
</feature>
<feature type="domain" description="Polysaccharide lyase 8 N-terminal alpha-helical" evidence="4">
    <location>
        <begin position="33"/>
        <end position="327"/>
    </location>
</feature>
<dbReference type="GO" id="GO:0030246">
    <property type="term" value="F:carbohydrate binding"/>
    <property type="evidence" value="ECO:0007669"/>
    <property type="project" value="InterPro"/>
</dbReference>
<dbReference type="eggNOG" id="COG5492">
    <property type="taxonomic scope" value="Bacteria"/>
</dbReference>
<dbReference type="SUPFAM" id="SSF48230">
    <property type="entry name" value="Chondroitin AC/alginate lyase"/>
    <property type="match status" value="1"/>
</dbReference>
<dbReference type="InterPro" id="IPR014718">
    <property type="entry name" value="GH-type_carb-bd"/>
</dbReference>
<dbReference type="STRING" id="1319815.HMPREF0202_00896"/>
<evidence type="ECO:0000259" key="3">
    <source>
        <dbReference type="Pfam" id="PF02278"/>
    </source>
</evidence>
<dbReference type="InterPro" id="IPR011013">
    <property type="entry name" value="Gal_mutarotase_sf_dom"/>
</dbReference>
<dbReference type="InterPro" id="IPR012970">
    <property type="entry name" value="Lyase_8_alpha_N"/>
</dbReference>
<dbReference type="InterPro" id="IPR038970">
    <property type="entry name" value="Lyase_8"/>
</dbReference>
<protein>
    <recommendedName>
        <fullName evidence="7">Polysaccharide lyase family 8, super-sandwich domain protein</fullName>
    </recommendedName>
</protein>
<organism evidence="5 6">
    <name type="scientific">Cetobacterium somerae ATCC BAA-474</name>
    <dbReference type="NCBI Taxonomy" id="1319815"/>
    <lineage>
        <taxon>Bacteria</taxon>
        <taxon>Fusobacteriati</taxon>
        <taxon>Fusobacteriota</taxon>
        <taxon>Fusobacteriia</taxon>
        <taxon>Fusobacteriales</taxon>
        <taxon>Fusobacteriaceae</taxon>
        <taxon>Cetobacterium</taxon>
    </lineage>
</organism>
<dbReference type="EMBL" id="AXZF01000033">
    <property type="protein sequence ID" value="ERT69162.1"/>
    <property type="molecule type" value="Genomic_DNA"/>
</dbReference>
<dbReference type="PANTHER" id="PTHR38481">
    <property type="entry name" value="HYALURONATE LYASE"/>
    <property type="match status" value="1"/>
</dbReference>
<evidence type="ECO:0000313" key="5">
    <source>
        <dbReference type="EMBL" id="ERT69162.1"/>
    </source>
</evidence>
<evidence type="ECO:0000313" key="6">
    <source>
        <dbReference type="Proteomes" id="UP000017081"/>
    </source>
</evidence>
<dbReference type="AlphaFoldDB" id="U7VBU7"/>
<feature type="active site" evidence="2">
    <location>
        <position position="292"/>
    </location>
</feature>
<dbReference type="HOGENOM" id="CLU_004172_4_0_0"/>
<dbReference type="InterPro" id="IPR008929">
    <property type="entry name" value="Chondroitin_lyas"/>
</dbReference>
<feature type="domain" description="Polysaccharide lyase family 8 central" evidence="3">
    <location>
        <begin position="374"/>
        <end position="573"/>
    </location>
</feature>
<sequence length="606" mass="69931">MGDILKKRIEYLTGKIAPEDTLKKLEQECEGILKQYKCNKTLIEENEKRVLVERVRDSYKKILTLGVAYNTENSVYYKDELLFVIAHEVLENNYENYYNLESVEHTNWWQWEIGYPLLLNDILILFYEKLEKDLIDKIIDVTKYFLPDERYLGNNPVAMHPSGSPLRPATGGNLIDTCKIMFLRGALLNSLEICQKAVESISETLEIISEKNVETLSNRDGFYADGSFIQHGFIPYAGTYGNVLLSGIAEIIYLVDEKLRKKIDTKKICERVYNSFEPLFFKGAMTDIVNGRAITRDGNDHQIGHEVINSLLLLAHGVDEENRVKLLEIAKRELSLDKCYLYTEKEKRAIFYNLSKDVLKNSKIKVKSYSSEVKCFNEMDRVFYRNREFAIGLAMHSKKIGNFETFNGENTKGWFTGDGAVYIYSKGDEYIDYWKGVDFYYIPGTTEIKMEMENIKGVESSVENMPKNSVAEGYGDKDSGVAYMDFINWNGKLSSKKNYIFKKTGMVYLENYITGEGEVYSTVANMRISNLKNKTISIDGKPMKDTFVTGEFKEISLGNLIYKFYKSEKINLEIYGEEENRFIKIWIDLGVNPINYTIAWEVIIVV</sequence>
<dbReference type="PATRIC" id="fig|1319815.3.peg.860"/>
<dbReference type="Gene3D" id="2.70.98.10">
    <property type="match status" value="1"/>
</dbReference>
<comment type="similarity">
    <text evidence="1">Belongs to the polysaccharide lyase 8 family.</text>
</comment>
<keyword evidence="6" id="KW-1185">Reference proteome</keyword>
<evidence type="ECO:0000259" key="4">
    <source>
        <dbReference type="Pfam" id="PF08124"/>
    </source>
</evidence>
<dbReference type="RefSeq" id="WP_023050441.1">
    <property type="nucleotide sequence ID" value="NZ_CP173065.2"/>
</dbReference>
<evidence type="ECO:0000256" key="2">
    <source>
        <dbReference type="PIRSR" id="PIRSR638970-1"/>
    </source>
</evidence>
<dbReference type="Pfam" id="PF08124">
    <property type="entry name" value="Lyase_8_N"/>
    <property type="match status" value="1"/>
</dbReference>
<dbReference type="GO" id="GO:0016837">
    <property type="term" value="F:carbon-oxygen lyase activity, acting on polysaccharides"/>
    <property type="evidence" value="ECO:0007669"/>
    <property type="project" value="UniProtKB-ARBA"/>
</dbReference>
<proteinExistence type="inferred from homology"/>
<gene>
    <name evidence="5" type="ORF">HMPREF0202_00896</name>
</gene>
<feature type="active site" evidence="2">
    <location>
        <position position="240"/>
    </location>
</feature>
<evidence type="ECO:0000256" key="1">
    <source>
        <dbReference type="ARBA" id="ARBA00006699"/>
    </source>
</evidence>
<accession>U7VBU7</accession>
<dbReference type="Proteomes" id="UP000017081">
    <property type="component" value="Unassembled WGS sequence"/>
</dbReference>
<evidence type="ECO:0008006" key="7">
    <source>
        <dbReference type="Google" id="ProtNLM"/>
    </source>
</evidence>
<dbReference type="SUPFAM" id="SSF74650">
    <property type="entry name" value="Galactose mutarotase-like"/>
    <property type="match status" value="1"/>
</dbReference>
<dbReference type="GO" id="GO:0005576">
    <property type="term" value="C:extracellular region"/>
    <property type="evidence" value="ECO:0007669"/>
    <property type="project" value="InterPro"/>
</dbReference>
<dbReference type="InterPro" id="IPR003159">
    <property type="entry name" value="Lyase_8_central_dom"/>
</dbReference>